<dbReference type="EMBL" id="UINC01231633">
    <property type="protein sequence ID" value="SVE64245.1"/>
    <property type="molecule type" value="Genomic_DNA"/>
</dbReference>
<dbReference type="Pfam" id="PF07549">
    <property type="entry name" value="Sec_GG"/>
    <property type="match status" value="1"/>
</dbReference>
<proteinExistence type="predicted"/>
<organism evidence="2">
    <name type="scientific">marine metagenome</name>
    <dbReference type="NCBI Taxonomy" id="408172"/>
    <lineage>
        <taxon>unclassified sequences</taxon>
        <taxon>metagenomes</taxon>
        <taxon>ecological metagenomes</taxon>
    </lineage>
</organism>
<protein>
    <recommendedName>
        <fullName evidence="3">Protein translocase subunit SecF</fullName>
    </recommendedName>
</protein>
<gene>
    <name evidence="2" type="ORF">METZ01_LOCUS517099</name>
</gene>
<reference evidence="2" key="1">
    <citation type="submission" date="2018-05" db="EMBL/GenBank/DDBJ databases">
        <authorList>
            <person name="Lanie J.A."/>
            <person name="Ng W.-L."/>
            <person name="Kazmierczak K.M."/>
            <person name="Andrzejewski T.M."/>
            <person name="Davidsen T.M."/>
            <person name="Wayne K.J."/>
            <person name="Tettelin H."/>
            <person name="Glass J.I."/>
            <person name="Rusch D."/>
            <person name="Podicherti R."/>
            <person name="Tsui H.-C.T."/>
            <person name="Winkler M.E."/>
        </authorList>
    </citation>
    <scope>NUCLEOTIDE SEQUENCE</scope>
</reference>
<name>A0A383F7A6_9ZZZZ</name>
<accession>A0A383F7A6</accession>
<keyword evidence="1" id="KW-0472">Membrane</keyword>
<sequence length="83" mass="9600">MLQNIKFSDYYKRLNIFSFVLIILSILIILFKGLNLGVDFKGGTLIEIRPENSQVKISELRQSFLKMNLGDVTVKKFGKQNDF</sequence>
<feature type="non-terminal residue" evidence="2">
    <location>
        <position position="83"/>
    </location>
</feature>
<dbReference type="InterPro" id="IPR022646">
    <property type="entry name" value="SecD/SecF_CS"/>
</dbReference>
<keyword evidence="1" id="KW-0812">Transmembrane</keyword>
<evidence type="ECO:0000313" key="2">
    <source>
        <dbReference type="EMBL" id="SVE64245.1"/>
    </source>
</evidence>
<evidence type="ECO:0008006" key="3">
    <source>
        <dbReference type="Google" id="ProtNLM"/>
    </source>
</evidence>
<keyword evidence="1" id="KW-1133">Transmembrane helix</keyword>
<evidence type="ECO:0000256" key="1">
    <source>
        <dbReference type="SAM" id="Phobius"/>
    </source>
</evidence>
<dbReference type="AlphaFoldDB" id="A0A383F7A6"/>
<feature type="transmembrane region" description="Helical" evidence="1">
    <location>
        <begin position="14"/>
        <end position="31"/>
    </location>
</feature>